<feature type="compositionally biased region" description="Basic and acidic residues" evidence="2">
    <location>
        <begin position="988"/>
        <end position="1004"/>
    </location>
</feature>
<feature type="compositionally biased region" description="Basic and acidic residues" evidence="2">
    <location>
        <begin position="479"/>
        <end position="522"/>
    </location>
</feature>
<feature type="region of interest" description="Disordered" evidence="2">
    <location>
        <begin position="248"/>
        <end position="273"/>
    </location>
</feature>
<name>A0A158QQF8_HAEPC</name>
<keyword evidence="4" id="KW-1185">Reference proteome</keyword>
<dbReference type="GO" id="GO:0005929">
    <property type="term" value="C:cilium"/>
    <property type="evidence" value="ECO:0007669"/>
    <property type="project" value="TreeGrafter"/>
</dbReference>
<evidence type="ECO:0000313" key="3">
    <source>
        <dbReference type="EMBL" id="VDO54499.1"/>
    </source>
</evidence>
<dbReference type="GO" id="GO:0005856">
    <property type="term" value="C:cytoskeleton"/>
    <property type="evidence" value="ECO:0007669"/>
    <property type="project" value="UniProtKB-ARBA"/>
</dbReference>
<evidence type="ECO:0000256" key="1">
    <source>
        <dbReference type="ARBA" id="ARBA00023054"/>
    </source>
</evidence>
<evidence type="ECO:0000313" key="4">
    <source>
        <dbReference type="Proteomes" id="UP000268014"/>
    </source>
</evidence>
<dbReference type="PANTHER" id="PTHR21501:SF1">
    <property type="entry name" value="PROTEIN FAM-161"/>
    <property type="match status" value="1"/>
</dbReference>
<proteinExistence type="predicted"/>
<reference evidence="3 4" key="2">
    <citation type="submission" date="2018-11" db="EMBL/GenBank/DDBJ databases">
        <authorList>
            <consortium name="Pathogen Informatics"/>
        </authorList>
    </citation>
    <scope>NUCLEOTIDE SEQUENCE [LARGE SCALE GENOMIC DNA]</scope>
    <source>
        <strain evidence="3 4">MHpl1</strain>
    </source>
</reference>
<dbReference type="GO" id="GO:0044782">
    <property type="term" value="P:cilium organization"/>
    <property type="evidence" value="ECO:0007669"/>
    <property type="project" value="TreeGrafter"/>
</dbReference>
<reference evidence="5" key="1">
    <citation type="submission" date="2016-04" db="UniProtKB">
        <authorList>
            <consortium name="WormBaseParasite"/>
        </authorList>
    </citation>
    <scope>IDENTIFICATION</scope>
</reference>
<sequence length="1021" mass="117740">MCEFQDRSTLGDSSLADRITDLRTKHRETTEYLTRLWEEESRYHSVPHTTCRQWAVHHCPSERGTDSCPNDYNALSRQGEFVIHHRPSEYTIHHRPSEYTIHHRPRGYMEEHYPRQTMDDQLQTDYPGPPRPSEYSVYRSSGEFVGDYRSREFSVDQRLTETSVQHIRSEFVADSFPTVYPRDHPLTEYSVQNRPVVPKVNNLASKVQQDSRSSEYFFKRPTEYAKHPRREEYVSRALPPEYLQARLPADDPAQQGPSGTSHDQYSSAVSTRQMKNKVPLYSSSAASAALQRSMEHSLGDLPPEYLSDHFSEDSLRNSPKSRSQEDSSANRRQSASATRQRSKAHSAHPRLSEPTIPPRLRERVASLPARPTVQDAADMLHLSTKVKLKKRKERAQNREKEKILEQVDESREEPTEAAEEGRSKEESPANGDRATDHVREEPDSKERPNDDVVEKATRKRDKEGGPNRETSSKRNGRVTIKEKIKDDSSKRVEFTESKPNMEKAVMKDDRDGARAEKVKDQGGEPIAFKPRPPRPKSAKGIRESKKPDPHPSTTKRDVVPEPIQNFVPQITVPVPFKFSTRKPIINRYSKKFVDEMISKRKEEEEEEENKGHKAKPFTAQAVPKSTYVSTNPLVSDKAYVEAIRRRLTAVMRKHFEQEALSRRSKSMGDLTVRPVPITTYVAPVNTDYRRSRSTHRRAVQLLVEATTPPFLREHTIRTHVSAKVRHLHCLDDQTEYYPRPPIPDFQRMHAEMENALKNAPHKPTTVPQPFHLTDPKAYRHRQCKSSSPPRWRAQNARKVSKGGAAVRQTHSSTIRMEAIRQRQKELDAERHRSEKFWEDRKDEMDLSRIKLLSSMGSLPNVNDEIEKKTAEKIKRFAETTRNYEAFLAEMQQRVIERPLIMERQSIIAQKQKFNRKYEERLAAVGKKSTSGRKERHDSDVSGGTYSVKSKDHAEMGENPTGCFSTLMENKRHLNEPAENGFNVLEGDFDLKDRERPGQPKKFEDSQLQALLDEDPAQTQKS</sequence>
<feature type="compositionally biased region" description="Basic and acidic residues" evidence="2">
    <location>
        <begin position="394"/>
        <end position="472"/>
    </location>
</feature>
<dbReference type="EMBL" id="UZAF01018739">
    <property type="protein sequence ID" value="VDO54499.1"/>
    <property type="molecule type" value="Genomic_DNA"/>
</dbReference>
<dbReference type="PANTHER" id="PTHR21501">
    <property type="entry name" value="PROTEIN FAM-161"/>
    <property type="match status" value="1"/>
</dbReference>
<dbReference type="OMA" id="SEYTIHH"/>
<keyword evidence="1" id="KW-0175">Coiled coil</keyword>
<feature type="region of interest" description="Disordered" evidence="2">
    <location>
        <begin position="924"/>
        <end position="960"/>
    </location>
</feature>
<feature type="compositionally biased region" description="Basic and acidic residues" evidence="2">
    <location>
        <begin position="540"/>
        <end position="559"/>
    </location>
</feature>
<accession>A0A158QQF8</accession>
<feature type="region of interest" description="Disordered" evidence="2">
    <location>
        <begin position="298"/>
        <end position="560"/>
    </location>
</feature>
<dbReference type="InterPro" id="IPR051655">
    <property type="entry name" value="FAM161"/>
</dbReference>
<feature type="compositionally biased region" description="Basic and acidic residues" evidence="2">
    <location>
        <begin position="306"/>
        <end position="315"/>
    </location>
</feature>
<organism evidence="5">
    <name type="scientific">Haemonchus placei</name>
    <name type="common">Barber's pole worm</name>
    <dbReference type="NCBI Taxonomy" id="6290"/>
    <lineage>
        <taxon>Eukaryota</taxon>
        <taxon>Metazoa</taxon>
        <taxon>Ecdysozoa</taxon>
        <taxon>Nematoda</taxon>
        <taxon>Chromadorea</taxon>
        <taxon>Rhabditida</taxon>
        <taxon>Rhabditina</taxon>
        <taxon>Rhabditomorpha</taxon>
        <taxon>Strongyloidea</taxon>
        <taxon>Trichostrongylidae</taxon>
        <taxon>Haemonchus</taxon>
    </lineage>
</organism>
<dbReference type="AlphaFoldDB" id="A0A158QQF8"/>
<feature type="compositionally biased region" description="Basic residues" evidence="2">
    <location>
        <begin position="384"/>
        <end position="393"/>
    </location>
</feature>
<protein>
    <submittedName>
        <fullName evidence="5">JmjC domain-containing protein</fullName>
    </submittedName>
</protein>
<dbReference type="WBParaSite" id="HPLM_0001488401-mRNA-1">
    <property type="protein sequence ID" value="HPLM_0001488401-mRNA-1"/>
    <property type="gene ID" value="HPLM_0001488401"/>
</dbReference>
<evidence type="ECO:0000313" key="5">
    <source>
        <dbReference type="WBParaSite" id="HPLM_0001488401-mRNA-1"/>
    </source>
</evidence>
<dbReference type="STRING" id="6290.A0A158QQF8"/>
<feature type="region of interest" description="Disordered" evidence="2">
    <location>
        <begin position="987"/>
        <end position="1021"/>
    </location>
</feature>
<evidence type="ECO:0000256" key="2">
    <source>
        <dbReference type="SAM" id="MobiDB-lite"/>
    </source>
</evidence>
<gene>
    <name evidence="3" type="ORF">HPLM_LOCUS14876</name>
</gene>
<dbReference type="Proteomes" id="UP000268014">
    <property type="component" value="Unassembled WGS sequence"/>
</dbReference>
<feature type="compositionally biased region" description="Polar residues" evidence="2">
    <location>
        <begin position="255"/>
        <end position="273"/>
    </location>
</feature>
<feature type="compositionally biased region" description="Low complexity" evidence="2">
    <location>
        <begin position="330"/>
        <end position="339"/>
    </location>
</feature>
<dbReference type="OrthoDB" id="2150121at2759"/>